<sequence>MILTVVTGTLGPAIFHLGFAASLLAIACGNLAGGIFMALHAAQGPTLGVPQMVQSRGQFGLWGAAAIMILVVIMYGGFAASNLALGGTACARIAPFLGHGGGIAAMVGFSAVPAVFGYRLIHAANRFATVTGAIGFVALAIATMPLWLSPTLWTTGHWSVAGFVGALSISAVWQLAYAPFVSDYARYLPTGSQGSRHAFTATYGGSVAGSMLAMILGALIGASGIRDATDYLLHAGGLGHAGLALLMPGLMTANAMCLYCGALCAIGVAQTFRPKARFGAGSRISLTLVIAAATTLAGAAMSRDFLDSYTSMLAILMTMMVPWTAINLADYYLVRHGHYDVDAFFAPDGGRYGLIDWRACCAYVAGVLIQVPLIANPLYTGPLAFALGGIDLSWVAGLVGTGVLFLVLARSRIST</sequence>
<feature type="transmembrane region" description="Helical" evidence="7">
    <location>
        <begin position="245"/>
        <end position="268"/>
    </location>
</feature>
<dbReference type="Gene3D" id="1.10.4160.10">
    <property type="entry name" value="Hydantoin permease"/>
    <property type="match status" value="1"/>
</dbReference>
<accession>A0A0D6MML9</accession>
<organism evidence="8 9">
    <name type="scientific">Tanticharoenia sakaeratensis NBRC 103193</name>
    <dbReference type="NCBI Taxonomy" id="1231623"/>
    <lineage>
        <taxon>Bacteria</taxon>
        <taxon>Pseudomonadati</taxon>
        <taxon>Pseudomonadota</taxon>
        <taxon>Alphaproteobacteria</taxon>
        <taxon>Acetobacterales</taxon>
        <taxon>Acetobacteraceae</taxon>
        <taxon>Tanticharoenia</taxon>
    </lineage>
</organism>
<keyword evidence="4 7" id="KW-0812">Transmembrane</keyword>
<dbReference type="EMBL" id="BALE01000033">
    <property type="protein sequence ID" value="GAN54914.1"/>
    <property type="molecule type" value="Genomic_DNA"/>
</dbReference>
<proteinExistence type="inferred from homology"/>
<feature type="transmembrane region" description="Helical" evidence="7">
    <location>
        <begin position="160"/>
        <end position="180"/>
    </location>
</feature>
<gene>
    <name evidence="8" type="ORF">Tasa_033_028</name>
</gene>
<dbReference type="InterPro" id="IPR026030">
    <property type="entry name" value="Pur-cyt_permease_Fcy2/21/22"/>
</dbReference>
<keyword evidence="5 7" id="KW-1133">Transmembrane helix</keyword>
<feature type="transmembrane region" description="Helical" evidence="7">
    <location>
        <begin position="59"/>
        <end position="81"/>
    </location>
</feature>
<evidence type="ECO:0000256" key="6">
    <source>
        <dbReference type="ARBA" id="ARBA00023136"/>
    </source>
</evidence>
<comment type="caution">
    <text evidence="8">The sequence shown here is derived from an EMBL/GenBank/DDBJ whole genome shotgun (WGS) entry which is preliminary data.</text>
</comment>
<evidence type="ECO:0000256" key="2">
    <source>
        <dbReference type="ARBA" id="ARBA00008974"/>
    </source>
</evidence>
<dbReference type="STRING" id="1231623.Tasa_033_028"/>
<keyword evidence="9" id="KW-1185">Reference proteome</keyword>
<feature type="transmembrane region" description="Helical" evidence="7">
    <location>
        <begin position="385"/>
        <end position="409"/>
    </location>
</feature>
<dbReference type="InterPro" id="IPR001248">
    <property type="entry name" value="Pur-cyt_permease"/>
</dbReference>
<evidence type="ECO:0000256" key="1">
    <source>
        <dbReference type="ARBA" id="ARBA00004141"/>
    </source>
</evidence>
<feature type="transmembrane region" description="Helical" evidence="7">
    <location>
        <begin position="127"/>
        <end position="148"/>
    </location>
</feature>
<dbReference type="Proteomes" id="UP000032679">
    <property type="component" value="Unassembled WGS sequence"/>
</dbReference>
<reference evidence="8 9" key="1">
    <citation type="submission" date="2012-10" db="EMBL/GenBank/DDBJ databases">
        <title>Genome sequencing of Tanticharoenia sakaeratensis NBRC 103193.</title>
        <authorList>
            <person name="Azuma Y."/>
            <person name="Hadano H."/>
            <person name="Hirakawa H."/>
            <person name="Matsushita K."/>
        </authorList>
    </citation>
    <scope>NUCLEOTIDE SEQUENCE [LARGE SCALE GENOMIC DNA]</scope>
    <source>
        <strain evidence="8 9">NBRC 103193</strain>
    </source>
</reference>
<evidence type="ECO:0000256" key="7">
    <source>
        <dbReference type="SAM" id="Phobius"/>
    </source>
</evidence>
<feature type="transmembrane region" description="Helical" evidence="7">
    <location>
        <begin position="355"/>
        <end position="379"/>
    </location>
</feature>
<dbReference type="AlphaFoldDB" id="A0A0D6MML9"/>
<keyword evidence="3" id="KW-0813">Transport</keyword>
<evidence type="ECO:0000256" key="3">
    <source>
        <dbReference type="ARBA" id="ARBA00022448"/>
    </source>
</evidence>
<evidence type="ECO:0000256" key="5">
    <source>
        <dbReference type="ARBA" id="ARBA00022989"/>
    </source>
</evidence>
<dbReference type="GO" id="GO:0005886">
    <property type="term" value="C:plasma membrane"/>
    <property type="evidence" value="ECO:0007669"/>
    <property type="project" value="TreeGrafter"/>
</dbReference>
<evidence type="ECO:0000313" key="9">
    <source>
        <dbReference type="Proteomes" id="UP000032679"/>
    </source>
</evidence>
<dbReference type="GO" id="GO:0022857">
    <property type="term" value="F:transmembrane transporter activity"/>
    <property type="evidence" value="ECO:0007669"/>
    <property type="project" value="InterPro"/>
</dbReference>
<dbReference type="PANTHER" id="PTHR31806:SF1">
    <property type="entry name" value="PURINE-CYTOSINE PERMEASE FCY2-RELATED"/>
    <property type="match status" value="1"/>
</dbReference>
<comment type="similarity">
    <text evidence="2">Belongs to the purine-cytosine permease (2.A.39) family.</text>
</comment>
<feature type="transmembrane region" description="Helical" evidence="7">
    <location>
        <begin position="93"/>
        <end position="115"/>
    </location>
</feature>
<evidence type="ECO:0000256" key="4">
    <source>
        <dbReference type="ARBA" id="ARBA00022692"/>
    </source>
</evidence>
<dbReference type="PIRSF" id="PIRSF002744">
    <property type="entry name" value="Pur-cyt_permease"/>
    <property type="match status" value="1"/>
</dbReference>
<protein>
    <submittedName>
        <fullName evidence="8">Purine-cytosine permease</fullName>
    </submittedName>
</protein>
<name>A0A0D6MML9_9PROT</name>
<keyword evidence="6 7" id="KW-0472">Membrane</keyword>
<dbReference type="PANTHER" id="PTHR31806">
    <property type="entry name" value="PURINE-CYTOSINE PERMEASE FCY2-RELATED"/>
    <property type="match status" value="1"/>
</dbReference>
<feature type="transmembrane region" description="Helical" evidence="7">
    <location>
        <begin position="280"/>
        <end position="301"/>
    </location>
</feature>
<feature type="transmembrane region" description="Helical" evidence="7">
    <location>
        <begin position="313"/>
        <end position="334"/>
    </location>
</feature>
<evidence type="ECO:0000313" key="8">
    <source>
        <dbReference type="EMBL" id="GAN54914.1"/>
    </source>
</evidence>
<feature type="transmembrane region" description="Helical" evidence="7">
    <location>
        <begin position="13"/>
        <end position="39"/>
    </location>
</feature>
<feature type="transmembrane region" description="Helical" evidence="7">
    <location>
        <begin position="201"/>
        <end position="225"/>
    </location>
</feature>
<dbReference type="Pfam" id="PF02133">
    <property type="entry name" value="Transp_cyt_pur"/>
    <property type="match status" value="1"/>
</dbReference>
<comment type="subcellular location">
    <subcellularLocation>
        <location evidence="1">Membrane</location>
        <topology evidence="1">Multi-pass membrane protein</topology>
    </subcellularLocation>
</comment>